<keyword evidence="2" id="KW-1185">Reference proteome</keyword>
<protein>
    <submittedName>
        <fullName evidence="1">Uncharacterized protein</fullName>
    </submittedName>
</protein>
<reference evidence="1 2" key="1">
    <citation type="submission" date="2016-12" db="EMBL/GenBank/DDBJ databases">
        <title>Study of bacterial adaptation to deep sea.</title>
        <authorList>
            <person name="Song J."/>
            <person name="Yoshizawa S."/>
            <person name="Kogure K."/>
        </authorList>
    </citation>
    <scope>NUCLEOTIDE SEQUENCE [LARGE SCALE GENOMIC DNA]</scope>
    <source>
        <strain evidence="1 2">SAORIC-165</strain>
    </source>
</reference>
<name>A0A2S7U064_9BACT</name>
<sequence>MRGNSQNILTLMRSGITGLETARFFATWARLAVVPLLCSSCTVLKYKIGGESIGNLAQPNDLKIQQVPQIPSTRSEILDQLGPPEKVGQLESGHYVFAYEFRDVVERQIGLSIPNFSLFKLSLGKARADRYALLIELNEHNKLHSAGYSHWIEDVGYGVNIQLFLAVTPTTDTKALREQLDTEVWTTRLLSSPVGLVDLTHNSDLTGSGLYFSGMPNPSLQWPTNNRKR</sequence>
<gene>
    <name evidence="1" type="ORF">BSZ32_07655</name>
</gene>
<evidence type="ECO:0000313" key="1">
    <source>
        <dbReference type="EMBL" id="PQJ28396.1"/>
    </source>
</evidence>
<organism evidence="1 2">
    <name type="scientific">Rubritalea profundi</name>
    <dbReference type="NCBI Taxonomy" id="1658618"/>
    <lineage>
        <taxon>Bacteria</taxon>
        <taxon>Pseudomonadati</taxon>
        <taxon>Verrucomicrobiota</taxon>
        <taxon>Verrucomicrobiia</taxon>
        <taxon>Verrucomicrobiales</taxon>
        <taxon>Rubritaleaceae</taxon>
        <taxon>Rubritalea</taxon>
    </lineage>
</organism>
<evidence type="ECO:0000313" key="2">
    <source>
        <dbReference type="Proteomes" id="UP000239907"/>
    </source>
</evidence>
<dbReference type="EMBL" id="MQWA01000001">
    <property type="protein sequence ID" value="PQJ28396.1"/>
    <property type="molecule type" value="Genomic_DNA"/>
</dbReference>
<dbReference type="Proteomes" id="UP000239907">
    <property type="component" value="Unassembled WGS sequence"/>
</dbReference>
<comment type="caution">
    <text evidence="1">The sequence shown here is derived from an EMBL/GenBank/DDBJ whole genome shotgun (WGS) entry which is preliminary data.</text>
</comment>
<proteinExistence type="predicted"/>
<accession>A0A2S7U064</accession>
<dbReference type="AlphaFoldDB" id="A0A2S7U064"/>